<dbReference type="Gene3D" id="3.90.1720.10">
    <property type="entry name" value="endopeptidase domain like (from Nostoc punctiforme)"/>
    <property type="match status" value="1"/>
</dbReference>
<evidence type="ECO:0008006" key="3">
    <source>
        <dbReference type="Google" id="ProtNLM"/>
    </source>
</evidence>
<protein>
    <recommendedName>
        <fullName evidence="3">Permuted papain-like amidase enzyme, YaeF/YiiX, C92 family</fullName>
    </recommendedName>
</protein>
<keyword evidence="2" id="KW-1185">Reference proteome</keyword>
<dbReference type="SUPFAM" id="SSF54001">
    <property type="entry name" value="Cysteine proteinases"/>
    <property type="match status" value="1"/>
</dbReference>
<evidence type="ECO:0000313" key="1">
    <source>
        <dbReference type="EMBL" id="MBB1517670.1"/>
    </source>
</evidence>
<dbReference type="AlphaFoldDB" id="A0A7W4D7Z1"/>
<dbReference type="PROSITE" id="PS51257">
    <property type="entry name" value="PROKAR_LIPOPROTEIN"/>
    <property type="match status" value="1"/>
</dbReference>
<gene>
    <name evidence="1" type="ORF">H3H45_00365</name>
</gene>
<dbReference type="RefSeq" id="WP_182831804.1">
    <property type="nucleotide sequence ID" value="NZ_JACJFN010000001.1"/>
</dbReference>
<comment type="caution">
    <text evidence="1">The sequence shown here is derived from an EMBL/GenBank/DDBJ whole genome shotgun (WGS) entry which is preliminary data.</text>
</comment>
<evidence type="ECO:0000313" key="2">
    <source>
        <dbReference type="Proteomes" id="UP000581189"/>
    </source>
</evidence>
<organism evidence="1 2">
    <name type="scientific">Aquipseudomonas guryensis</name>
    <dbReference type="NCBI Taxonomy" id="2759165"/>
    <lineage>
        <taxon>Bacteria</taxon>
        <taxon>Pseudomonadati</taxon>
        <taxon>Pseudomonadota</taxon>
        <taxon>Gammaproteobacteria</taxon>
        <taxon>Pseudomonadales</taxon>
        <taxon>Pseudomonadaceae</taxon>
        <taxon>Aquipseudomonas</taxon>
    </lineage>
</organism>
<dbReference type="Proteomes" id="UP000581189">
    <property type="component" value="Unassembled WGS sequence"/>
</dbReference>
<sequence length="337" mass="38280">MKVILLFFIVPLLSSCSRVTLINVQDDVPAFSRPDLVYFQPGDIVLTISNDPASWLLSLMANPEPGRLKQAYTHGEMVFINKEGAKTLGGFSGRVMSQPLADRLPLFQHLVVLRPKMSRKVRGRLAATMAELTHSAQYRNARFDYSFRDVPGRADRFYCLGLINEVYRQAGVPIPFPHKQLYKNNLIRHAEALVGYQLSDGPVVQDIISNEDYDVVLDWSNARYGQADAWFNEHISRLTIELYDEGWELKPSDELAVSVVLWLADDESFDAVKKVVRNFERFSTEVAIDWRKANMAGQFDGYDDSAKIKALKVIASKYRDDFFVKADFAVLDESVAR</sequence>
<dbReference type="EMBL" id="JACJFN010000001">
    <property type="protein sequence ID" value="MBB1517670.1"/>
    <property type="molecule type" value="Genomic_DNA"/>
</dbReference>
<accession>A0A7W4D7Z1</accession>
<reference evidence="1 2" key="1">
    <citation type="submission" date="2020-08" db="EMBL/GenBank/DDBJ databases">
        <authorList>
            <person name="Kim C.M."/>
        </authorList>
    </citation>
    <scope>NUCLEOTIDE SEQUENCE [LARGE SCALE GENOMIC DNA]</scope>
    <source>
        <strain evidence="1 2">SR9</strain>
    </source>
</reference>
<proteinExistence type="predicted"/>
<name>A0A7W4D7Z1_9GAMM</name>
<dbReference type="InterPro" id="IPR038765">
    <property type="entry name" value="Papain-like_cys_pep_sf"/>
</dbReference>